<sequence>MNIEQMQANARNALDLLKALANEHRLMVLCYLVEGELSVGELNQRLALSQSALSQHLAWLRNAQMVKTRKQAQTIYYSLCGNNAREVLQLLHRLYCENHV</sequence>
<dbReference type="PANTHER" id="PTHR43132:SF2">
    <property type="entry name" value="ARSENICAL RESISTANCE OPERON REPRESSOR ARSR-RELATED"/>
    <property type="match status" value="1"/>
</dbReference>
<dbReference type="InterPro" id="IPR001845">
    <property type="entry name" value="HTH_ArsR_DNA-bd_dom"/>
</dbReference>
<dbReference type="EMBL" id="JBEQCT010000009">
    <property type="protein sequence ID" value="MFM2486500.1"/>
    <property type="molecule type" value="Genomic_DNA"/>
</dbReference>
<dbReference type="PANTHER" id="PTHR43132">
    <property type="entry name" value="ARSENICAL RESISTANCE OPERON REPRESSOR ARSR-RELATED"/>
    <property type="match status" value="1"/>
</dbReference>
<dbReference type="NCBIfam" id="NF033788">
    <property type="entry name" value="HTH_metalloreg"/>
    <property type="match status" value="1"/>
</dbReference>
<organism evidence="5 6">
    <name type="scientific">Celerinatantimonas yamalensis</name>
    <dbReference type="NCBI Taxonomy" id="559956"/>
    <lineage>
        <taxon>Bacteria</taxon>
        <taxon>Pseudomonadati</taxon>
        <taxon>Pseudomonadota</taxon>
        <taxon>Gammaproteobacteria</taxon>
        <taxon>Celerinatantimonadaceae</taxon>
        <taxon>Celerinatantimonas</taxon>
    </lineage>
</organism>
<evidence type="ECO:0000313" key="5">
    <source>
        <dbReference type="EMBL" id="MFM2486500.1"/>
    </source>
</evidence>
<keyword evidence="2" id="KW-0238">DNA-binding</keyword>
<reference evidence="5 6" key="1">
    <citation type="journal article" date="2013" name="Int. J. Syst. Evol. Microbiol.">
        <title>Celerinatantimonas yamalensis sp. nov., a cold-adapted diazotrophic bacterium from a cold permafrost brine.</title>
        <authorList>
            <person name="Shcherbakova V."/>
            <person name="Chuvilskaya N."/>
            <person name="Rivkina E."/>
            <person name="Demidov N."/>
            <person name="Uchaeva V."/>
            <person name="Suetin S."/>
            <person name="Suzina N."/>
            <person name="Gilichinsky D."/>
        </authorList>
    </citation>
    <scope>NUCLEOTIDE SEQUENCE [LARGE SCALE GENOMIC DNA]</scope>
    <source>
        <strain evidence="5 6">C7</strain>
    </source>
</reference>
<evidence type="ECO:0000256" key="2">
    <source>
        <dbReference type="ARBA" id="ARBA00023125"/>
    </source>
</evidence>
<dbReference type="SMART" id="SM00418">
    <property type="entry name" value="HTH_ARSR"/>
    <property type="match status" value="1"/>
</dbReference>
<accession>A0ABW9G9X6</accession>
<dbReference type="CDD" id="cd00090">
    <property type="entry name" value="HTH_ARSR"/>
    <property type="match status" value="1"/>
</dbReference>
<dbReference type="InterPro" id="IPR036390">
    <property type="entry name" value="WH_DNA-bd_sf"/>
</dbReference>
<dbReference type="InterPro" id="IPR011991">
    <property type="entry name" value="ArsR-like_HTH"/>
</dbReference>
<dbReference type="SUPFAM" id="SSF46785">
    <property type="entry name" value="Winged helix' DNA-binding domain"/>
    <property type="match status" value="1"/>
</dbReference>
<dbReference type="PRINTS" id="PR00778">
    <property type="entry name" value="HTHARSR"/>
</dbReference>
<evidence type="ECO:0000256" key="3">
    <source>
        <dbReference type="ARBA" id="ARBA00023163"/>
    </source>
</evidence>
<feature type="domain" description="HTH arsR-type" evidence="4">
    <location>
        <begin position="5"/>
        <end position="99"/>
    </location>
</feature>
<keyword evidence="1" id="KW-0805">Transcription regulation</keyword>
<keyword evidence="6" id="KW-1185">Reference proteome</keyword>
<dbReference type="InterPro" id="IPR051011">
    <property type="entry name" value="Metal_resp_trans_reg"/>
</dbReference>
<dbReference type="Proteomes" id="UP001629953">
    <property type="component" value="Unassembled WGS sequence"/>
</dbReference>
<dbReference type="Pfam" id="PF01022">
    <property type="entry name" value="HTH_5"/>
    <property type="match status" value="1"/>
</dbReference>
<dbReference type="InterPro" id="IPR036388">
    <property type="entry name" value="WH-like_DNA-bd_sf"/>
</dbReference>
<comment type="caution">
    <text evidence="5">The sequence shown here is derived from an EMBL/GenBank/DDBJ whole genome shotgun (WGS) entry which is preliminary data.</text>
</comment>
<name>A0ABW9G9X6_9GAMM</name>
<evidence type="ECO:0000256" key="1">
    <source>
        <dbReference type="ARBA" id="ARBA00023015"/>
    </source>
</evidence>
<dbReference type="Gene3D" id="1.10.10.10">
    <property type="entry name" value="Winged helix-like DNA-binding domain superfamily/Winged helix DNA-binding domain"/>
    <property type="match status" value="1"/>
</dbReference>
<dbReference type="RefSeq" id="WP_408624948.1">
    <property type="nucleotide sequence ID" value="NZ_JBEQCT010000009.1"/>
</dbReference>
<proteinExistence type="predicted"/>
<gene>
    <name evidence="5" type="ORF">ABUE30_15820</name>
</gene>
<protein>
    <submittedName>
        <fullName evidence="5">Metalloregulator ArsR/SmtB family transcription factor</fullName>
    </submittedName>
</protein>
<evidence type="ECO:0000313" key="6">
    <source>
        <dbReference type="Proteomes" id="UP001629953"/>
    </source>
</evidence>
<keyword evidence="3" id="KW-0804">Transcription</keyword>
<evidence type="ECO:0000259" key="4">
    <source>
        <dbReference type="PROSITE" id="PS50987"/>
    </source>
</evidence>
<dbReference type="PROSITE" id="PS50987">
    <property type="entry name" value="HTH_ARSR_2"/>
    <property type="match status" value="1"/>
</dbReference>